<evidence type="ECO:0000256" key="7">
    <source>
        <dbReference type="ARBA" id="ARBA00023167"/>
    </source>
</evidence>
<accession>A0A2G9ZA14</accession>
<dbReference type="EC" id="1.5.1.5" evidence="9"/>
<keyword evidence="7 9" id="KW-0486">Methionine biosynthesis</keyword>
<dbReference type="GO" id="GO:0009086">
    <property type="term" value="P:methionine biosynthetic process"/>
    <property type="evidence" value="ECO:0007669"/>
    <property type="project" value="UniProtKB-KW"/>
</dbReference>
<name>A0A2G9ZA14_9BACT</name>
<proteinExistence type="inferred from homology"/>
<evidence type="ECO:0000259" key="10">
    <source>
        <dbReference type="Pfam" id="PF00763"/>
    </source>
</evidence>
<dbReference type="GO" id="GO:0004488">
    <property type="term" value="F:methylenetetrahydrofolate dehydrogenase (NADP+) activity"/>
    <property type="evidence" value="ECO:0007669"/>
    <property type="project" value="UniProtKB-UniRule"/>
</dbReference>
<keyword evidence="3 9" id="KW-0658">Purine biosynthesis</keyword>
<dbReference type="GO" id="GO:0005829">
    <property type="term" value="C:cytosol"/>
    <property type="evidence" value="ECO:0007669"/>
    <property type="project" value="TreeGrafter"/>
</dbReference>
<evidence type="ECO:0000313" key="12">
    <source>
        <dbReference type="EMBL" id="PIP29987.1"/>
    </source>
</evidence>
<evidence type="ECO:0000256" key="5">
    <source>
        <dbReference type="ARBA" id="ARBA00022857"/>
    </source>
</evidence>
<evidence type="ECO:0000259" key="11">
    <source>
        <dbReference type="Pfam" id="PF02882"/>
    </source>
</evidence>
<comment type="catalytic activity">
    <reaction evidence="9">
        <text>(6R)-5,10-methylene-5,6,7,8-tetrahydrofolate + NADP(+) = (6R)-5,10-methenyltetrahydrofolate + NADPH</text>
        <dbReference type="Rhea" id="RHEA:22812"/>
        <dbReference type="ChEBI" id="CHEBI:15636"/>
        <dbReference type="ChEBI" id="CHEBI:57455"/>
        <dbReference type="ChEBI" id="CHEBI:57783"/>
        <dbReference type="ChEBI" id="CHEBI:58349"/>
        <dbReference type="EC" id="1.5.1.5"/>
    </reaction>
</comment>
<dbReference type="GO" id="GO:0004477">
    <property type="term" value="F:methenyltetrahydrofolate cyclohydrolase activity"/>
    <property type="evidence" value="ECO:0007669"/>
    <property type="project" value="UniProtKB-UniRule"/>
</dbReference>
<comment type="pathway">
    <text evidence="1 9">One-carbon metabolism; tetrahydrofolate interconversion.</text>
</comment>
<organism evidence="12 13">
    <name type="scientific">Candidatus Jorgensenbacteria bacterium CG23_combo_of_CG06-09_8_20_14_all_54_14</name>
    <dbReference type="NCBI Taxonomy" id="1974595"/>
    <lineage>
        <taxon>Bacteria</taxon>
        <taxon>Candidatus Joergenseniibacteriota</taxon>
    </lineage>
</organism>
<evidence type="ECO:0000256" key="1">
    <source>
        <dbReference type="ARBA" id="ARBA00004777"/>
    </source>
</evidence>
<keyword evidence="2 9" id="KW-0554">One-carbon metabolism</keyword>
<dbReference type="PRINTS" id="PR00085">
    <property type="entry name" value="THFDHDRGNASE"/>
</dbReference>
<feature type="domain" description="Tetrahydrofolate dehydrogenase/cyclohydrolase NAD(P)-binding" evidence="11">
    <location>
        <begin position="150"/>
        <end position="281"/>
    </location>
</feature>
<keyword evidence="8 9" id="KW-0511">Multifunctional enzyme</keyword>
<reference evidence="12 13" key="1">
    <citation type="submission" date="2017-09" db="EMBL/GenBank/DDBJ databases">
        <title>Depth-based differentiation of microbial function through sediment-hosted aquifers and enrichment of novel symbionts in the deep terrestrial subsurface.</title>
        <authorList>
            <person name="Probst A.J."/>
            <person name="Ladd B."/>
            <person name="Jarett J.K."/>
            <person name="Geller-Mcgrath D.E."/>
            <person name="Sieber C.M."/>
            <person name="Emerson J.B."/>
            <person name="Anantharaman K."/>
            <person name="Thomas B.C."/>
            <person name="Malmstrom R."/>
            <person name="Stieglmeier M."/>
            <person name="Klingl A."/>
            <person name="Woyke T."/>
            <person name="Ryan C.M."/>
            <person name="Banfield J.F."/>
        </authorList>
    </citation>
    <scope>NUCLEOTIDE SEQUENCE [LARGE SCALE GENOMIC DNA]</scope>
    <source>
        <strain evidence="12">CG23_combo_of_CG06-09_8_20_14_all_54_14</strain>
    </source>
</reference>
<dbReference type="SUPFAM" id="SSF51735">
    <property type="entry name" value="NAD(P)-binding Rossmann-fold domains"/>
    <property type="match status" value="1"/>
</dbReference>
<dbReference type="PANTHER" id="PTHR48099:SF5">
    <property type="entry name" value="C-1-TETRAHYDROFOLATE SYNTHASE, CYTOPLASMIC"/>
    <property type="match status" value="1"/>
</dbReference>
<comment type="subunit">
    <text evidence="9">Homodimer.</text>
</comment>
<dbReference type="AlphaFoldDB" id="A0A2G9ZA14"/>
<keyword evidence="9" id="KW-0028">Amino-acid biosynthesis</keyword>
<dbReference type="UniPathway" id="UPA00193"/>
<keyword evidence="6 9" id="KW-0560">Oxidoreductase</keyword>
<evidence type="ECO:0000256" key="4">
    <source>
        <dbReference type="ARBA" id="ARBA00022801"/>
    </source>
</evidence>
<sequence length="285" mass="30909">MIIDGKKITEELLAELKKLPKPEKFLAAVLVGNDLASVSFLKQKEKVAHELGVDFRTYRRPTSIHQDELRKEVLAIANHKTCGGVLVQLPLPAHIDRQYVLNAIPREKDVDVLGERALGAFYAGRNPVLPPAVGVVQRIIANCLPAGDPVKRDKLQIANCHAVVIGRGLLIGRPVAQWLIGEVAELTVFNSTTQNLRERLKDADLIVSGVGKAGLFSAEDVKDDAVVIDFGYARDADGKIHGDFTSPLSVVGCKLLAYTPTPGGTGPILVAQLFQNFFTLVALQK</sequence>
<dbReference type="InterPro" id="IPR020630">
    <property type="entry name" value="THF_DH/CycHdrlase_cat_dom"/>
</dbReference>
<comment type="caution">
    <text evidence="9">Lacks conserved residue(s) required for the propagation of feature annotation.</text>
</comment>
<protein>
    <recommendedName>
        <fullName evidence="9">Bifunctional protein FolD</fullName>
    </recommendedName>
    <domain>
        <recommendedName>
            <fullName evidence="9">Methylenetetrahydrofolate dehydrogenase</fullName>
            <ecNumber evidence="9">1.5.1.5</ecNumber>
        </recommendedName>
    </domain>
    <domain>
        <recommendedName>
            <fullName evidence="9">Methenyltetrahydrofolate cyclohydrolase</fullName>
            <ecNumber evidence="9">3.5.4.9</ecNumber>
        </recommendedName>
    </domain>
</protein>
<dbReference type="InterPro" id="IPR020631">
    <property type="entry name" value="THF_DH/CycHdrlase_NAD-bd_dom"/>
</dbReference>
<evidence type="ECO:0000256" key="3">
    <source>
        <dbReference type="ARBA" id="ARBA00022755"/>
    </source>
</evidence>
<keyword evidence="9" id="KW-0368">Histidine biosynthesis</keyword>
<evidence type="ECO:0000256" key="8">
    <source>
        <dbReference type="ARBA" id="ARBA00023268"/>
    </source>
</evidence>
<feature type="binding site" evidence="9">
    <location>
        <begin position="166"/>
        <end position="168"/>
    </location>
    <ligand>
        <name>NADP(+)</name>
        <dbReference type="ChEBI" id="CHEBI:58349"/>
    </ligand>
</feature>
<dbReference type="Pfam" id="PF00763">
    <property type="entry name" value="THF_DHG_CYH"/>
    <property type="match status" value="1"/>
</dbReference>
<dbReference type="InterPro" id="IPR046346">
    <property type="entry name" value="Aminoacid_DH-like_N_sf"/>
</dbReference>
<feature type="domain" description="Tetrahydrofolate dehydrogenase/cyclohydrolase catalytic" evidence="10">
    <location>
        <begin position="3"/>
        <end position="111"/>
    </location>
</feature>
<dbReference type="HAMAP" id="MF_01576">
    <property type="entry name" value="THF_DHG_CYH"/>
    <property type="match status" value="1"/>
</dbReference>
<dbReference type="Proteomes" id="UP000228812">
    <property type="component" value="Unassembled WGS sequence"/>
</dbReference>
<dbReference type="GO" id="GO:0006164">
    <property type="term" value="P:purine nucleotide biosynthetic process"/>
    <property type="evidence" value="ECO:0007669"/>
    <property type="project" value="UniProtKB-KW"/>
</dbReference>
<dbReference type="SUPFAM" id="SSF53223">
    <property type="entry name" value="Aminoacid dehydrogenase-like, N-terminal domain"/>
    <property type="match status" value="1"/>
</dbReference>
<evidence type="ECO:0000256" key="2">
    <source>
        <dbReference type="ARBA" id="ARBA00022563"/>
    </source>
</evidence>
<dbReference type="EC" id="3.5.4.9" evidence="9"/>
<dbReference type="InterPro" id="IPR000672">
    <property type="entry name" value="THF_DH/CycHdrlase"/>
</dbReference>
<dbReference type="Gene3D" id="3.40.50.720">
    <property type="entry name" value="NAD(P)-binding Rossmann-like Domain"/>
    <property type="match status" value="1"/>
</dbReference>
<comment type="catalytic activity">
    <reaction evidence="9">
        <text>(6R)-5,10-methenyltetrahydrofolate + H2O = (6R)-10-formyltetrahydrofolate + H(+)</text>
        <dbReference type="Rhea" id="RHEA:23700"/>
        <dbReference type="ChEBI" id="CHEBI:15377"/>
        <dbReference type="ChEBI" id="CHEBI:15378"/>
        <dbReference type="ChEBI" id="CHEBI:57455"/>
        <dbReference type="ChEBI" id="CHEBI:195366"/>
        <dbReference type="EC" id="3.5.4.9"/>
    </reaction>
</comment>
<dbReference type="PANTHER" id="PTHR48099">
    <property type="entry name" value="C-1-TETRAHYDROFOLATE SYNTHASE, CYTOPLASMIC-RELATED"/>
    <property type="match status" value="1"/>
</dbReference>
<comment type="function">
    <text evidence="9">Catalyzes the oxidation of 5,10-methylenetetrahydrofolate to 5,10-methenyltetrahydrofolate and then the hydrolysis of 5,10-methenyltetrahydrofolate to 10-formyltetrahydrofolate.</text>
</comment>
<dbReference type="GO" id="GO:0035999">
    <property type="term" value="P:tetrahydrofolate interconversion"/>
    <property type="evidence" value="ECO:0007669"/>
    <property type="project" value="UniProtKB-UniRule"/>
</dbReference>
<dbReference type="InterPro" id="IPR036291">
    <property type="entry name" value="NAD(P)-bd_dom_sf"/>
</dbReference>
<dbReference type="GO" id="GO:0000105">
    <property type="term" value="P:L-histidine biosynthetic process"/>
    <property type="evidence" value="ECO:0007669"/>
    <property type="project" value="UniProtKB-KW"/>
</dbReference>
<dbReference type="EMBL" id="PCRZ01000020">
    <property type="protein sequence ID" value="PIP29987.1"/>
    <property type="molecule type" value="Genomic_DNA"/>
</dbReference>
<keyword evidence="5 9" id="KW-0521">NADP</keyword>
<keyword evidence="4 9" id="KW-0378">Hydrolase</keyword>
<evidence type="ECO:0000313" key="13">
    <source>
        <dbReference type="Proteomes" id="UP000228812"/>
    </source>
</evidence>
<gene>
    <name evidence="9" type="primary">folD</name>
    <name evidence="12" type="ORF">COX26_01125</name>
</gene>
<dbReference type="Pfam" id="PF02882">
    <property type="entry name" value="THF_DHG_CYH_C"/>
    <property type="match status" value="1"/>
</dbReference>
<comment type="caution">
    <text evidence="12">The sequence shown here is derived from an EMBL/GenBank/DDBJ whole genome shotgun (WGS) entry which is preliminary data.</text>
</comment>
<evidence type="ECO:0000256" key="6">
    <source>
        <dbReference type="ARBA" id="ARBA00023002"/>
    </source>
</evidence>
<evidence type="ECO:0000256" key="9">
    <source>
        <dbReference type="HAMAP-Rule" id="MF_01576"/>
    </source>
</evidence>
<comment type="similarity">
    <text evidence="9">Belongs to the tetrahydrofolate dehydrogenase/cyclohydrolase family.</text>
</comment>
<dbReference type="Gene3D" id="3.40.50.10860">
    <property type="entry name" value="Leucine Dehydrogenase, chain A, domain 1"/>
    <property type="match status" value="1"/>
</dbReference>